<feature type="binding site" evidence="2">
    <location>
        <position position="233"/>
    </location>
    <ligand>
        <name>a divalent metal cation</name>
        <dbReference type="ChEBI" id="CHEBI:60240"/>
        <label>1</label>
    </ligand>
</feature>
<evidence type="ECO:0000313" key="4">
    <source>
        <dbReference type="Proteomes" id="UP001203297"/>
    </source>
</evidence>
<reference evidence="3" key="1">
    <citation type="journal article" date="2022" name="New Phytol.">
        <title>Evolutionary transition to the ectomycorrhizal habit in the genomes of a hyperdiverse lineage of mushroom-forming fungi.</title>
        <authorList>
            <person name="Looney B."/>
            <person name="Miyauchi S."/>
            <person name="Morin E."/>
            <person name="Drula E."/>
            <person name="Courty P.E."/>
            <person name="Kohler A."/>
            <person name="Kuo A."/>
            <person name="LaButti K."/>
            <person name="Pangilinan J."/>
            <person name="Lipzen A."/>
            <person name="Riley R."/>
            <person name="Andreopoulos W."/>
            <person name="He G."/>
            <person name="Johnson J."/>
            <person name="Nolan M."/>
            <person name="Tritt A."/>
            <person name="Barry K.W."/>
            <person name="Grigoriev I.V."/>
            <person name="Nagy L.G."/>
            <person name="Hibbett D."/>
            <person name="Henrissat B."/>
            <person name="Matheny P.B."/>
            <person name="Labbe J."/>
            <person name="Martin F.M."/>
        </authorList>
    </citation>
    <scope>NUCLEOTIDE SEQUENCE</scope>
    <source>
        <strain evidence="3">BPL690</strain>
    </source>
</reference>
<protein>
    <submittedName>
        <fullName evidence="3">GTP cyclohydrolase 1 type 2/Nif3</fullName>
    </submittedName>
</protein>
<comment type="caution">
    <text evidence="3">The sequence shown here is derived from an EMBL/GenBank/DDBJ whole genome shotgun (WGS) entry which is preliminary data.</text>
</comment>
<organism evidence="3 4">
    <name type="scientific">Multifurca ochricompacta</name>
    <dbReference type="NCBI Taxonomy" id="376703"/>
    <lineage>
        <taxon>Eukaryota</taxon>
        <taxon>Fungi</taxon>
        <taxon>Dikarya</taxon>
        <taxon>Basidiomycota</taxon>
        <taxon>Agaricomycotina</taxon>
        <taxon>Agaricomycetes</taxon>
        <taxon>Russulales</taxon>
        <taxon>Russulaceae</taxon>
        <taxon>Multifurca</taxon>
    </lineage>
</organism>
<keyword evidence="4" id="KW-1185">Reference proteome</keyword>
<sequence length="276" mass="29876">MSFARYVSKVMDRIAPLTLAETWDNFLLKCATEAPCQNQRATQSILLTVDLTTRVTKEALSLPASMIIAYHPPIFKPLSAITLSNPLQASLLHCAAAGISIYSPHTALDSVYEGINDWLASGLGEGRVDLIGDEHPSRRGGPGRLLKLDEKITMAGLQERAKKHLGLTQLQVALRTDNPNDVHSVAICAGSGGSMLLGVEADVYFTGEMSHHEILAALATGKNVMLCGHTNTERGYLPVLASKLNAEFAKVEDHEKGFGKASIHISQEDRHPLDFV</sequence>
<gene>
    <name evidence="3" type="ORF">B0F90DRAFT_1813077</name>
</gene>
<dbReference type="NCBIfam" id="TIGR00486">
    <property type="entry name" value="YbgI_SA1388"/>
    <property type="match status" value="1"/>
</dbReference>
<dbReference type="GO" id="GO:0005739">
    <property type="term" value="C:mitochondrion"/>
    <property type="evidence" value="ECO:0007669"/>
    <property type="project" value="TreeGrafter"/>
</dbReference>
<dbReference type="InterPro" id="IPR002678">
    <property type="entry name" value="DUF34/NIF3"/>
</dbReference>
<dbReference type="EMBL" id="WTXG01000001">
    <property type="protein sequence ID" value="KAI0307640.1"/>
    <property type="molecule type" value="Genomic_DNA"/>
</dbReference>
<accession>A0AAD4MCL7</accession>
<dbReference type="PANTHER" id="PTHR13799">
    <property type="entry name" value="NGG1 INTERACTING FACTOR 3"/>
    <property type="match status" value="1"/>
</dbReference>
<dbReference type="InterPro" id="IPR036069">
    <property type="entry name" value="DUF34/NIF3_sf"/>
</dbReference>
<evidence type="ECO:0000256" key="1">
    <source>
        <dbReference type="ARBA" id="ARBA00006964"/>
    </source>
</evidence>
<dbReference type="AlphaFoldDB" id="A0AAD4MCL7"/>
<dbReference type="Pfam" id="PF01784">
    <property type="entry name" value="DUF34_NIF3"/>
    <property type="match status" value="1"/>
</dbReference>
<name>A0AAD4MCL7_9AGAM</name>
<feature type="binding site" evidence="2">
    <location>
        <position position="109"/>
    </location>
    <ligand>
        <name>a divalent metal cation</name>
        <dbReference type="ChEBI" id="CHEBI:60240"/>
        <label>1</label>
    </ligand>
</feature>
<dbReference type="Proteomes" id="UP001203297">
    <property type="component" value="Unassembled WGS sequence"/>
</dbReference>
<evidence type="ECO:0000313" key="3">
    <source>
        <dbReference type="EMBL" id="KAI0307640.1"/>
    </source>
</evidence>
<evidence type="ECO:0000256" key="2">
    <source>
        <dbReference type="PIRSR" id="PIRSR602678-1"/>
    </source>
</evidence>
<dbReference type="GO" id="GO:0046872">
    <property type="term" value="F:metal ion binding"/>
    <property type="evidence" value="ECO:0007669"/>
    <property type="project" value="UniProtKB-KW"/>
</dbReference>
<dbReference type="PANTHER" id="PTHR13799:SF13">
    <property type="entry name" value="NIF3-LIKE PROTEIN 1"/>
    <property type="match status" value="1"/>
</dbReference>
<comment type="similarity">
    <text evidence="1">Belongs to the GTP cyclohydrolase I type 2/NIF3 family.</text>
</comment>
<dbReference type="SUPFAM" id="SSF102705">
    <property type="entry name" value="NIF3 (NGG1p interacting factor 3)-like"/>
    <property type="match status" value="1"/>
</dbReference>
<dbReference type="Gene3D" id="3.40.1390.30">
    <property type="entry name" value="NIF3 (NGG1p interacting factor 3)-like"/>
    <property type="match status" value="2"/>
</dbReference>
<dbReference type="FunFam" id="3.40.1390.30:FF:000001">
    <property type="entry name" value="GTP cyclohydrolase 1 type 2"/>
    <property type="match status" value="1"/>
</dbReference>
<proteinExistence type="inferred from homology"/>
<feature type="binding site" evidence="2">
    <location>
        <position position="229"/>
    </location>
    <ligand>
        <name>a divalent metal cation</name>
        <dbReference type="ChEBI" id="CHEBI:60240"/>
        <label>1</label>
    </ligand>
</feature>
<keyword evidence="2" id="KW-0479">Metal-binding</keyword>
<feature type="binding site" evidence="2">
    <location>
        <position position="71"/>
    </location>
    <ligand>
        <name>a divalent metal cation</name>
        <dbReference type="ChEBI" id="CHEBI:60240"/>
        <label>1</label>
    </ligand>
</feature>